<dbReference type="Gene3D" id="1.10.10.10">
    <property type="entry name" value="Winged helix-like DNA-binding domain superfamily/Winged helix DNA-binding domain"/>
    <property type="match status" value="1"/>
</dbReference>
<comment type="similarity">
    <text evidence="1">Belongs to the LysR transcriptional regulatory family.</text>
</comment>
<sequence length="298" mass="32402">MPRKLPSLNALHAFEAAARLESVTRAANELHVTHGAVSRQIKALEADLGKALFAREGRGLALTPAGVRLRDATGAAFQQLEESWSDLRRVSAPSALVLGCPGSVLARWVIPRLPRLSRELPDLKLHLVVHEGDFDARLNGLDAALLLAEPPFPEGWQVHELAAERIGPVVSPRYAGFDSLRDQSPPMLLGEALLHTSSRPQAWPTWAASNGLDPDDLTFGAGFEHLYYLLEAAVAGLGVAIAPQPLVSEDLDSGRLMAPWGFVEAPGRWILCARRNEDDARIALLAEWLRRELAGDRA</sequence>
<evidence type="ECO:0000313" key="6">
    <source>
        <dbReference type="EMBL" id="MDR6840396.1"/>
    </source>
</evidence>
<dbReference type="SUPFAM" id="SSF46785">
    <property type="entry name" value="Winged helix' DNA-binding domain"/>
    <property type="match status" value="1"/>
</dbReference>
<dbReference type="EMBL" id="JAVDTT010000001">
    <property type="protein sequence ID" value="MDR6840396.1"/>
    <property type="molecule type" value="Genomic_DNA"/>
</dbReference>
<gene>
    <name evidence="6" type="ORF">J2W94_000660</name>
</gene>
<keyword evidence="3 6" id="KW-0238">DNA-binding</keyword>
<dbReference type="Proteomes" id="UP001254759">
    <property type="component" value="Unassembled WGS sequence"/>
</dbReference>
<dbReference type="InterPro" id="IPR036390">
    <property type="entry name" value="WH_DNA-bd_sf"/>
</dbReference>
<dbReference type="RefSeq" id="WP_310090280.1">
    <property type="nucleotide sequence ID" value="NZ_JAVDTT010000001.1"/>
</dbReference>
<dbReference type="PROSITE" id="PS50931">
    <property type="entry name" value="HTH_LYSR"/>
    <property type="match status" value="1"/>
</dbReference>
<dbReference type="SUPFAM" id="SSF53850">
    <property type="entry name" value="Periplasmic binding protein-like II"/>
    <property type="match status" value="1"/>
</dbReference>
<dbReference type="Pfam" id="PF00126">
    <property type="entry name" value="HTH_1"/>
    <property type="match status" value="1"/>
</dbReference>
<keyword evidence="7" id="KW-1185">Reference proteome</keyword>
<reference evidence="6 7" key="1">
    <citation type="submission" date="2023-07" db="EMBL/GenBank/DDBJ databases">
        <title>Sorghum-associated microbial communities from plants grown in Nebraska, USA.</title>
        <authorList>
            <person name="Schachtman D."/>
        </authorList>
    </citation>
    <scope>NUCLEOTIDE SEQUENCE [LARGE SCALE GENOMIC DNA]</scope>
    <source>
        <strain evidence="6 7">BE107</strain>
    </source>
</reference>
<accession>A0ABU1RNP4</accession>
<name>A0ABU1RNP4_9GAMM</name>
<dbReference type="InterPro" id="IPR000847">
    <property type="entry name" value="LysR_HTH_N"/>
</dbReference>
<keyword evidence="4" id="KW-0804">Transcription</keyword>
<dbReference type="Gene3D" id="3.40.190.10">
    <property type="entry name" value="Periplasmic binding protein-like II"/>
    <property type="match status" value="2"/>
</dbReference>
<dbReference type="PRINTS" id="PR00039">
    <property type="entry name" value="HTHLYSR"/>
</dbReference>
<evidence type="ECO:0000256" key="4">
    <source>
        <dbReference type="ARBA" id="ARBA00023163"/>
    </source>
</evidence>
<evidence type="ECO:0000256" key="1">
    <source>
        <dbReference type="ARBA" id="ARBA00009437"/>
    </source>
</evidence>
<dbReference type="PANTHER" id="PTHR30537:SF74">
    <property type="entry name" value="HTH-TYPE TRANSCRIPTIONAL REGULATOR TRPI"/>
    <property type="match status" value="1"/>
</dbReference>
<feature type="domain" description="HTH lysR-type" evidence="5">
    <location>
        <begin position="6"/>
        <end position="63"/>
    </location>
</feature>
<evidence type="ECO:0000256" key="2">
    <source>
        <dbReference type="ARBA" id="ARBA00023015"/>
    </source>
</evidence>
<dbReference type="InterPro" id="IPR036388">
    <property type="entry name" value="WH-like_DNA-bd_sf"/>
</dbReference>
<comment type="caution">
    <text evidence="6">The sequence shown here is derived from an EMBL/GenBank/DDBJ whole genome shotgun (WGS) entry which is preliminary data.</text>
</comment>
<keyword evidence="2" id="KW-0805">Transcription regulation</keyword>
<organism evidence="6 7">
    <name type="scientific">Pseudoxanthomonas sacheonensis</name>
    <dbReference type="NCBI Taxonomy" id="443615"/>
    <lineage>
        <taxon>Bacteria</taxon>
        <taxon>Pseudomonadati</taxon>
        <taxon>Pseudomonadota</taxon>
        <taxon>Gammaproteobacteria</taxon>
        <taxon>Lysobacterales</taxon>
        <taxon>Lysobacteraceae</taxon>
        <taxon>Pseudoxanthomonas</taxon>
    </lineage>
</organism>
<evidence type="ECO:0000313" key="7">
    <source>
        <dbReference type="Proteomes" id="UP001254759"/>
    </source>
</evidence>
<proteinExistence type="inferred from homology"/>
<dbReference type="Pfam" id="PF03466">
    <property type="entry name" value="LysR_substrate"/>
    <property type="match status" value="1"/>
</dbReference>
<protein>
    <submittedName>
        <fullName evidence="6">DNA-binding transcriptional LysR family regulator</fullName>
    </submittedName>
</protein>
<evidence type="ECO:0000256" key="3">
    <source>
        <dbReference type="ARBA" id="ARBA00023125"/>
    </source>
</evidence>
<evidence type="ECO:0000259" key="5">
    <source>
        <dbReference type="PROSITE" id="PS50931"/>
    </source>
</evidence>
<dbReference type="GO" id="GO:0003677">
    <property type="term" value="F:DNA binding"/>
    <property type="evidence" value="ECO:0007669"/>
    <property type="project" value="UniProtKB-KW"/>
</dbReference>
<dbReference type="InterPro" id="IPR058163">
    <property type="entry name" value="LysR-type_TF_proteobact-type"/>
</dbReference>
<dbReference type="InterPro" id="IPR005119">
    <property type="entry name" value="LysR_subst-bd"/>
</dbReference>
<dbReference type="PANTHER" id="PTHR30537">
    <property type="entry name" value="HTH-TYPE TRANSCRIPTIONAL REGULATOR"/>
    <property type="match status" value="1"/>
</dbReference>